<dbReference type="eggNOG" id="COG4977">
    <property type="taxonomic scope" value="Bacteria"/>
</dbReference>
<dbReference type="InterPro" id="IPR018060">
    <property type="entry name" value="HTH_AraC"/>
</dbReference>
<dbReference type="PRINTS" id="PR00032">
    <property type="entry name" value="HTHARAC"/>
</dbReference>
<dbReference type="SUPFAM" id="SSF46689">
    <property type="entry name" value="Homeodomain-like"/>
    <property type="match status" value="2"/>
</dbReference>
<organism evidence="5 6">
    <name type="scientific">Desulfatibacillum aliphaticivorans</name>
    <dbReference type="NCBI Taxonomy" id="218208"/>
    <lineage>
        <taxon>Bacteria</taxon>
        <taxon>Pseudomonadati</taxon>
        <taxon>Thermodesulfobacteriota</taxon>
        <taxon>Desulfobacteria</taxon>
        <taxon>Desulfobacterales</taxon>
        <taxon>Desulfatibacillaceae</taxon>
        <taxon>Desulfatibacillum</taxon>
    </lineage>
</organism>
<evidence type="ECO:0000256" key="1">
    <source>
        <dbReference type="ARBA" id="ARBA00023015"/>
    </source>
</evidence>
<evidence type="ECO:0000313" key="6">
    <source>
        <dbReference type="Proteomes" id="UP000000739"/>
    </source>
</evidence>
<dbReference type="InterPro" id="IPR029062">
    <property type="entry name" value="Class_I_gatase-like"/>
</dbReference>
<protein>
    <submittedName>
        <fullName evidence="5">Transcriptional regulator, AraC family</fullName>
    </submittedName>
</protein>
<dbReference type="PROSITE" id="PS00041">
    <property type="entry name" value="HTH_ARAC_FAMILY_1"/>
    <property type="match status" value="1"/>
</dbReference>
<accession>B8FFF2</accession>
<dbReference type="Gene3D" id="1.10.10.60">
    <property type="entry name" value="Homeodomain-like"/>
    <property type="match status" value="2"/>
</dbReference>
<keyword evidence="1" id="KW-0805">Transcription regulation</keyword>
<dbReference type="Gene3D" id="3.40.50.880">
    <property type="match status" value="1"/>
</dbReference>
<dbReference type="EMBL" id="CP001322">
    <property type="protein sequence ID" value="ACL04212.1"/>
    <property type="molecule type" value="Genomic_DNA"/>
</dbReference>
<dbReference type="Pfam" id="PF01965">
    <property type="entry name" value="DJ-1_PfpI"/>
    <property type="match status" value="1"/>
</dbReference>
<dbReference type="PANTHER" id="PTHR43130:SF11">
    <property type="entry name" value="TRANSCRIPTIONAL REGULATORY PROTEIN"/>
    <property type="match status" value="1"/>
</dbReference>
<reference evidence="5 6" key="1">
    <citation type="journal article" date="2012" name="Environ. Microbiol.">
        <title>The genome sequence of Desulfatibacillum alkenivorans AK-01: a blueprint for anaerobic alkane oxidation.</title>
        <authorList>
            <person name="Callaghan A.V."/>
            <person name="Morris B.E."/>
            <person name="Pereira I.A."/>
            <person name="McInerney M.J."/>
            <person name="Austin R.N."/>
            <person name="Groves J.T."/>
            <person name="Kukor J.J."/>
            <person name="Suflita J.M."/>
            <person name="Young L.Y."/>
            <person name="Zylstra G.J."/>
            <person name="Wawrik B."/>
        </authorList>
    </citation>
    <scope>NUCLEOTIDE SEQUENCE [LARGE SCALE GENOMIC DNA]</scope>
    <source>
        <strain evidence="5 6">AK-01</strain>
    </source>
</reference>
<evidence type="ECO:0000259" key="4">
    <source>
        <dbReference type="PROSITE" id="PS01124"/>
    </source>
</evidence>
<dbReference type="KEGG" id="dal:Dalk_2519"/>
<evidence type="ECO:0000256" key="2">
    <source>
        <dbReference type="ARBA" id="ARBA00023125"/>
    </source>
</evidence>
<dbReference type="RefSeq" id="WP_015947285.1">
    <property type="nucleotide sequence ID" value="NC_011768.1"/>
</dbReference>
<gene>
    <name evidence="5" type="ordered locus">Dalk_2519</name>
</gene>
<feature type="domain" description="HTH araC/xylS-type" evidence="4">
    <location>
        <begin position="224"/>
        <end position="322"/>
    </location>
</feature>
<dbReference type="InterPro" id="IPR009057">
    <property type="entry name" value="Homeodomain-like_sf"/>
</dbReference>
<dbReference type="GO" id="GO:0003700">
    <property type="term" value="F:DNA-binding transcription factor activity"/>
    <property type="evidence" value="ECO:0007669"/>
    <property type="project" value="InterPro"/>
</dbReference>
<dbReference type="InterPro" id="IPR002818">
    <property type="entry name" value="DJ-1/PfpI"/>
</dbReference>
<dbReference type="SMART" id="SM00342">
    <property type="entry name" value="HTH_ARAC"/>
    <property type="match status" value="1"/>
</dbReference>
<dbReference type="AlphaFoldDB" id="B8FFF2"/>
<dbReference type="GO" id="GO:0043565">
    <property type="term" value="F:sequence-specific DNA binding"/>
    <property type="evidence" value="ECO:0007669"/>
    <property type="project" value="InterPro"/>
</dbReference>
<evidence type="ECO:0000313" key="5">
    <source>
        <dbReference type="EMBL" id="ACL04212.1"/>
    </source>
</evidence>
<dbReference type="InterPro" id="IPR020449">
    <property type="entry name" value="Tscrpt_reg_AraC-type_HTH"/>
</dbReference>
<keyword evidence="2" id="KW-0238">DNA-binding</keyword>
<keyword evidence="6" id="KW-1185">Reference proteome</keyword>
<dbReference type="PANTHER" id="PTHR43130">
    <property type="entry name" value="ARAC-FAMILY TRANSCRIPTIONAL REGULATOR"/>
    <property type="match status" value="1"/>
</dbReference>
<evidence type="ECO:0000256" key="3">
    <source>
        <dbReference type="ARBA" id="ARBA00023163"/>
    </source>
</evidence>
<dbReference type="CDD" id="cd03138">
    <property type="entry name" value="GATase1_AraC_2"/>
    <property type="match status" value="1"/>
</dbReference>
<dbReference type="HOGENOM" id="CLU_000445_59_0_7"/>
<sequence>MPHITLLAYENCAASAIYGCIDAFGISNRWYAQLNRDKENEPPLFQWDIVSLDGKQVEADGRVIVTPHASIHDIEKTDFILVPGFLPPIRFIGNAPRDLTDWLRKHHEKHVMIGSTCTGTFLLAEAGILDGRVATTNLKFSRYFKRLYPKVKLRPERILTEDGGVLCSGATTSFWDLCIYLIEKFGYEELADVCSKALLMEPRNSQSPYSIFEFQKDHTDEVVKEAQCFLEEKFPSRISVEALACDMGVSPRHFVRRFKQATGDSPLIYLQRVRIEAAKHQLEKTAQSIEEITQQVGYEDPNSFRKLFKKTTGLSPREYRNRFTRLLKPVPMR</sequence>
<dbReference type="SUPFAM" id="SSF52317">
    <property type="entry name" value="Class I glutamine amidotransferase-like"/>
    <property type="match status" value="1"/>
</dbReference>
<proteinExistence type="predicted"/>
<dbReference type="Proteomes" id="UP000000739">
    <property type="component" value="Chromosome"/>
</dbReference>
<dbReference type="PROSITE" id="PS01124">
    <property type="entry name" value="HTH_ARAC_FAMILY_2"/>
    <property type="match status" value="1"/>
</dbReference>
<dbReference type="Pfam" id="PF12833">
    <property type="entry name" value="HTH_18"/>
    <property type="match status" value="1"/>
</dbReference>
<name>B8FFF2_DESAL</name>
<keyword evidence="3" id="KW-0804">Transcription</keyword>
<dbReference type="InterPro" id="IPR018062">
    <property type="entry name" value="HTH_AraC-typ_CS"/>
</dbReference>
<dbReference type="InterPro" id="IPR052158">
    <property type="entry name" value="INH-QAR"/>
</dbReference>